<dbReference type="Proteomes" id="UP000419743">
    <property type="component" value="Unassembled WGS sequence"/>
</dbReference>
<gene>
    <name evidence="2" type="ORF">HALOF300_01471</name>
</gene>
<comment type="caution">
    <text evidence="2">The sequence shown here is derived from an EMBL/GenBank/DDBJ whole genome shotgun (WGS) entry which is preliminary data.</text>
</comment>
<feature type="transmembrane region" description="Helical" evidence="1">
    <location>
        <begin position="63"/>
        <end position="86"/>
    </location>
</feature>
<feature type="transmembrane region" description="Helical" evidence="1">
    <location>
        <begin position="6"/>
        <end position="29"/>
    </location>
</feature>
<evidence type="ECO:0000313" key="3">
    <source>
        <dbReference type="Proteomes" id="UP000419743"/>
    </source>
</evidence>
<dbReference type="AlphaFoldDB" id="A0A7M4DH74"/>
<reference evidence="2 3" key="1">
    <citation type="submission" date="2019-11" db="EMBL/GenBank/DDBJ databases">
        <authorList>
            <person name="Criscuolo A."/>
        </authorList>
    </citation>
    <scope>NUCLEOTIDE SEQUENCE [LARGE SCALE GENOMIC DNA]</scope>
    <source>
        <strain evidence="2">CIP111667</strain>
    </source>
</reference>
<keyword evidence="1" id="KW-1133">Transmembrane helix</keyword>
<keyword evidence="1" id="KW-0812">Transmembrane</keyword>
<dbReference type="Gene3D" id="2.40.50.140">
    <property type="entry name" value="Nucleic acid-binding proteins"/>
    <property type="match status" value="1"/>
</dbReference>
<feature type="transmembrane region" description="Helical" evidence="1">
    <location>
        <begin position="36"/>
        <end position="57"/>
    </location>
</feature>
<proteinExistence type="predicted"/>
<evidence type="ECO:0000313" key="2">
    <source>
        <dbReference type="EMBL" id="VZO36267.1"/>
    </source>
</evidence>
<organism evidence="2 3">
    <name type="scientific">Occultella aeris</name>
    <dbReference type="NCBI Taxonomy" id="2761496"/>
    <lineage>
        <taxon>Bacteria</taxon>
        <taxon>Bacillati</taxon>
        <taxon>Actinomycetota</taxon>
        <taxon>Actinomycetes</taxon>
        <taxon>Micrococcales</taxon>
        <taxon>Ruaniaceae</taxon>
        <taxon>Occultella</taxon>
    </lineage>
</organism>
<keyword evidence="3" id="KW-1185">Reference proteome</keyword>
<dbReference type="InterPro" id="IPR012340">
    <property type="entry name" value="NA-bd_OB-fold"/>
</dbReference>
<protein>
    <recommendedName>
        <fullName evidence="4">NfeD-like C-terminal domain-containing protein</fullName>
    </recommendedName>
</protein>
<keyword evidence="1" id="KW-0472">Membrane</keyword>
<dbReference type="EMBL" id="CACRYJ010000018">
    <property type="protein sequence ID" value="VZO36267.1"/>
    <property type="molecule type" value="Genomic_DNA"/>
</dbReference>
<evidence type="ECO:0000256" key="1">
    <source>
        <dbReference type="SAM" id="Phobius"/>
    </source>
</evidence>
<sequence>MLVFLIIGGIGIALLVVSLLLGEVLDGLFDGIGGDLFSGAALAGFLGVFGFAGALTLSLTDSVGLSIVFGLLAGGVVGSLTGWATLKLREGGDEANVRTGDLVGSKASVVTAIPEGGYGEITLVVAGHITRLNARAPGPVQSGAAVTITAVLSATAVMVEADLPSNPYPYP</sequence>
<name>A0A7M4DH74_9MICO</name>
<accession>A0A7M4DH74</accession>
<evidence type="ECO:0008006" key="4">
    <source>
        <dbReference type="Google" id="ProtNLM"/>
    </source>
</evidence>
<dbReference type="RefSeq" id="WP_156740297.1">
    <property type="nucleotide sequence ID" value="NZ_CACRYJ010000018.1"/>
</dbReference>